<protein>
    <submittedName>
        <fullName evidence="2">Uncharacterized protein</fullName>
    </submittedName>
</protein>
<dbReference type="Proteomes" id="UP000781932">
    <property type="component" value="Unassembled WGS sequence"/>
</dbReference>
<evidence type="ECO:0000313" key="3">
    <source>
        <dbReference type="Proteomes" id="UP000781932"/>
    </source>
</evidence>
<reference evidence="2" key="2">
    <citation type="submission" date="2020-11" db="EMBL/GenBank/DDBJ databases">
        <title>Whole genome sequencing of Colletotrichum sp.</title>
        <authorList>
            <person name="Li H."/>
        </authorList>
    </citation>
    <scope>NUCLEOTIDE SEQUENCE</scope>
    <source>
        <strain evidence="2">CkLH20</strain>
    </source>
</reference>
<name>A0A9P6LM94_9PEZI</name>
<proteinExistence type="predicted"/>
<evidence type="ECO:0000313" key="2">
    <source>
        <dbReference type="EMBL" id="KAF9878593.1"/>
    </source>
</evidence>
<keyword evidence="1" id="KW-0812">Transmembrane</keyword>
<feature type="transmembrane region" description="Helical" evidence="1">
    <location>
        <begin position="320"/>
        <end position="342"/>
    </location>
</feature>
<organism evidence="2 3">
    <name type="scientific">Colletotrichum karsti</name>
    <dbReference type="NCBI Taxonomy" id="1095194"/>
    <lineage>
        <taxon>Eukaryota</taxon>
        <taxon>Fungi</taxon>
        <taxon>Dikarya</taxon>
        <taxon>Ascomycota</taxon>
        <taxon>Pezizomycotina</taxon>
        <taxon>Sordariomycetes</taxon>
        <taxon>Hypocreomycetidae</taxon>
        <taxon>Glomerellales</taxon>
        <taxon>Glomerellaceae</taxon>
        <taxon>Colletotrichum</taxon>
        <taxon>Colletotrichum boninense species complex</taxon>
    </lineage>
</organism>
<gene>
    <name evidence="2" type="ORF">CkaCkLH20_04085</name>
</gene>
<keyword evidence="1" id="KW-1133">Transmembrane helix</keyword>
<accession>A0A9P6LM94</accession>
<dbReference type="EMBL" id="JAATWM020000010">
    <property type="protein sequence ID" value="KAF9878593.1"/>
    <property type="molecule type" value="Genomic_DNA"/>
</dbReference>
<reference evidence="2" key="1">
    <citation type="submission" date="2020-03" db="EMBL/GenBank/DDBJ databases">
        <authorList>
            <person name="He L."/>
        </authorList>
    </citation>
    <scope>NUCLEOTIDE SEQUENCE</scope>
    <source>
        <strain evidence="2">CkLH20</strain>
    </source>
</reference>
<dbReference type="AlphaFoldDB" id="A0A9P6LM94"/>
<evidence type="ECO:0000256" key="1">
    <source>
        <dbReference type="SAM" id="Phobius"/>
    </source>
</evidence>
<dbReference type="OrthoDB" id="4796957at2759"/>
<dbReference type="GeneID" id="62159878"/>
<dbReference type="RefSeq" id="XP_038748054.1">
    <property type="nucleotide sequence ID" value="XM_038886804.1"/>
</dbReference>
<sequence>MMLDIKSQICAAIDSSSRQSYDVGESHRSGHCPCSDARLDRYFQFCEAELRETWGTGSGGIEIKELAILLSRMRADPDITRETLSAKQPGDIELATRIAFMTSCLALDYSTDRLEKGGYRAEWRDTEPLSKFIEKFFEPQSHMVLSYPEHLGHADFKSDLKATKLKKVLGIVIRPTNDIRDHLKLDRKNMTLDVFHCTGFVKEHLRRSKDPGDKRTIQDALKRGALPRQLMLEVLESLQGVLFPLSDKKSRKMLASYVANGAFDPDVQNFEFVSIKNKGEETVPFYYLSTRLSELHHELLNPKPRGWLERQFERRSGARYMMMATMIGVLFAVFLGFLSLALSSYQTYIAYQAWQHPVSPD</sequence>
<comment type="caution">
    <text evidence="2">The sequence shown here is derived from an EMBL/GenBank/DDBJ whole genome shotgun (WGS) entry which is preliminary data.</text>
</comment>
<keyword evidence="1" id="KW-0472">Membrane</keyword>
<keyword evidence="3" id="KW-1185">Reference proteome</keyword>